<evidence type="ECO:0000313" key="1">
    <source>
        <dbReference type="EMBL" id="JAH59232.1"/>
    </source>
</evidence>
<name>A0A0E9U0J0_ANGAN</name>
<reference evidence="1" key="2">
    <citation type="journal article" date="2015" name="Fish Shellfish Immunol.">
        <title>Early steps in the European eel (Anguilla anguilla)-Vibrio vulnificus interaction in the gills: Role of the RtxA13 toxin.</title>
        <authorList>
            <person name="Callol A."/>
            <person name="Pajuelo D."/>
            <person name="Ebbesson L."/>
            <person name="Teles M."/>
            <person name="MacKenzie S."/>
            <person name="Amaro C."/>
        </authorList>
    </citation>
    <scope>NUCLEOTIDE SEQUENCE</scope>
</reference>
<reference evidence="1" key="1">
    <citation type="submission" date="2014-11" db="EMBL/GenBank/DDBJ databases">
        <authorList>
            <person name="Amaro Gonzalez C."/>
        </authorList>
    </citation>
    <scope>NUCLEOTIDE SEQUENCE</scope>
</reference>
<dbReference type="EMBL" id="GBXM01049345">
    <property type="protein sequence ID" value="JAH59232.1"/>
    <property type="molecule type" value="Transcribed_RNA"/>
</dbReference>
<accession>A0A0E9U0J0</accession>
<sequence>MLTEVEHQHGCDCAPG</sequence>
<proteinExistence type="predicted"/>
<dbReference type="AlphaFoldDB" id="A0A0E9U0J0"/>
<organism evidence="1">
    <name type="scientific">Anguilla anguilla</name>
    <name type="common">European freshwater eel</name>
    <name type="synonym">Muraena anguilla</name>
    <dbReference type="NCBI Taxonomy" id="7936"/>
    <lineage>
        <taxon>Eukaryota</taxon>
        <taxon>Metazoa</taxon>
        <taxon>Chordata</taxon>
        <taxon>Craniata</taxon>
        <taxon>Vertebrata</taxon>
        <taxon>Euteleostomi</taxon>
        <taxon>Actinopterygii</taxon>
        <taxon>Neopterygii</taxon>
        <taxon>Teleostei</taxon>
        <taxon>Anguilliformes</taxon>
        <taxon>Anguillidae</taxon>
        <taxon>Anguilla</taxon>
    </lineage>
</organism>
<protein>
    <submittedName>
        <fullName evidence="1">Uncharacterized protein</fullName>
    </submittedName>
</protein>